<dbReference type="InterPro" id="IPR032623">
    <property type="entry name" value="FecR_N"/>
</dbReference>
<dbReference type="PANTHER" id="PTHR30273">
    <property type="entry name" value="PERIPLASMIC SIGNAL SENSOR AND SIGMA FACTOR ACTIVATOR FECR-RELATED"/>
    <property type="match status" value="1"/>
</dbReference>
<dbReference type="PANTHER" id="PTHR30273:SF2">
    <property type="entry name" value="PROTEIN FECR"/>
    <property type="match status" value="1"/>
</dbReference>
<evidence type="ECO:0000313" key="3">
    <source>
        <dbReference type="EMBL" id="AMG74607.1"/>
    </source>
</evidence>
<protein>
    <submittedName>
        <fullName evidence="3">Anti-FecI sigma factor, FecR</fullName>
    </submittedName>
</protein>
<dbReference type="Gene3D" id="2.60.120.1440">
    <property type="match status" value="1"/>
</dbReference>
<keyword evidence="4" id="KW-1185">Reference proteome</keyword>
<accession>A0AA86GKM9</accession>
<dbReference type="Proteomes" id="UP000058599">
    <property type="component" value="Chromosome"/>
</dbReference>
<feature type="domain" description="FecR N-terminal" evidence="2">
    <location>
        <begin position="15"/>
        <end position="56"/>
    </location>
</feature>
<gene>
    <name evidence="3" type="ORF">SGRAN_2241</name>
</gene>
<dbReference type="AlphaFoldDB" id="A0AA86GKM9"/>
<dbReference type="InterPro" id="IPR012373">
    <property type="entry name" value="Ferrdict_sens_TM"/>
</dbReference>
<reference evidence="3 4" key="1">
    <citation type="journal article" date="2016" name="BMC Genomics">
        <title>Genomic analysis of the nitrate-respiring Sphingopyxis granuli (formerly Sphingomonas macrogoltabida) strain TFA.</title>
        <authorList>
            <person name="Garcia-Romero I."/>
            <person name="Perez-Pulido A.J."/>
            <person name="Gonzalez-Flores Y.E."/>
            <person name="Reyes-Ramirez F."/>
            <person name="Santero E."/>
            <person name="Floriano B."/>
        </authorList>
    </citation>
    <scope>NUCLEOTIDE SEQUENCE [LARGE SCALE GENOMIC DNA]</scope>
    <source>
        <strain evidence="3 4">TFA</strain>
    </source>
</reference>
<proteinExistence type="predicted"/>
<dbReference type="PIRSF" id="PIRSF018266">
    <property type="entry name" value="FecR"/>
    <property type="match status" value="1"/>
</dbReference>
<name>A0AA86GKM9_9SPHN</name>
<organism evidence="3 4">
    <name type="scientific">Sphingopyxis granuli</name>
    <dbReference type="NCBI Taxonomy" id="267128"/>
    <lineage>
        <taxon>Bacteria</taxon>
        <taxon>Pseudomonadati</taxon>
        <taxon>Pseudomonadota</taxon>
        <taxon>Alphaproteobacteria</taxon>
        <taxon>Sphingomonadales</taxon>
        <taxon>Sphingomonadaceae</taxon>
        <taxon>Sphingopyxis</taxon>
    </lineage>
</organism>
<dbReference type="KEGG" id="sgi:SGRAN_2241"/>
<evidence type="ECO:0000313" key="4">
    <source>
        <dbReference type="Proteomes" id="UP000058599"/>
    </source>
</evidence>
<dbReference type="Pfam" id="PF04773">
    <property type="entry name" value="FecR"/>
    <property type="match status" value="1"/>
</dbReference>
<dbReference type="RefSeq" id="WP_082737207.1">
    <property type="nucleotide sequence ID" value="NZ_CP012199.1"/>
</dbReference>
<dbReference type="InterPro" id="IPR006860">
    <property type="entry name" value="FecR"/>
</dbReference>
<feature type="domain" description="FecR protein" evidence="1">
    <location>
        <begin position="110"/>
        <end position="201"/>
    </location>
</feature>
<evidence type="ECO:0000259" key="2">
    <source>
        <dbReference type="Pfam" id="PF16220"/>
    </source>
</evidence>
<dbReference type="GO" id="GO:0016989">
    <property type="term" value="F:sigma factor antagonist activity"/>
    <property type="evidence" value="ECO:0007669"/>
    <property type="project" value="TreeGrafter"/>
</dbReference>
<dbReference type="EMBL" id="CP012199">
    <property type="protein sequence ID" value="AMG74607.1"/>
    <property type="molecule type" value="Genomic_DNA"/>
</dbReference>
<evidence type="ECO:0000259" key="1">
    <source>
        <dbReference type="Pfam" id="PF04773"/>
    </source>
</evidence>
<dbReference type="Pfam" id="PF16220">
    <property type="entry name" value="DUF4880"/>
    <property type="match status" value="1"/>
</dbReference>
<sequence>MTGLSMIDHNGIDDDADRWALWLEEGQPDADRQAAFDAWLAADPRHAGALLRAEALLTYIDRGRVLASARDYPAPDAKPRIGRRAMLAGGGSLAAAGLAFVLFRPGGVAIETTVGEVRKVALADGSIAAVNTDSKVEVAIDDKARTVDLERGEAWFQVAHDKQRPFVVAAGAVRVRAVGTAFSVRRHPRGVDVLVTEGVVETWVEGRTGDVTRIAAGSKGFVAEATPTAEVVEAPADVVRALAWRTGMLALNGESLAFAVNELNRYNVRKLVVADDELGRKSLIGYFKIDQPENFGRAVAKMIDARVEVDEDVIRIRR</sequence>